<dbReference type="Proteomes" id="UP000887569">
    <property type="component" value="Unplaced"/>
</dbReference>
<sequence>MVCQRKDAVLIECAAGSDETFGTKTLGTQTSVFEEKELPAIESSTCKATQTQTSSSSSTRAVHDYDTEVSCQVAESTGIPPSDQVRCLVLSTVMKEGHYGRQKAKEPGASTKAEASMVLLAWRN</sequence>
<evidence type="ECO:0000313" key="1">
    <source>
        <dbReference type="Proteomes" id="UP000887569"/>
    </source>
</evidence>
<dbReference type="AlphaFoldDB" id="A0A915AYK7"/>
<evidence type="ECO:0000313" key="2">
    <source>
        <dbReference type="WBParaSite" id="PgR017X_g108_t01"/>
    </source>
</evidence>
<reference evidence="2" key="1">
    <citation type="submission" date="2022-11" db="UniProtKB">
        <authorList>
            <consortium name="WormBaseParasite"/>
        </authorList>
    </citation>
    <scope>IDENTIFICATION</scope>
</reference>
<name>A0A915AYK7_PARUN</name>
<protein>
    <submittedName>
        <fullName evidence="2">Uncharacterized protein</fullName>
    </submittedName>
</protein>
<proteinExistence type="predicted"/>
<organism evidence="1 2">
    <name type="scientific">Parascaris univalens</name>
    <name type="common">Nematode worm</name>
    <dbReference type="NCBI Taxonomy" id="6257"/>
    <lineage>
        <taxon>Eukaryota</taxon>
        <taxon>Metazoa</taxon>
        <taxon>Ecdysozoa</taxon>
        <taxon>Nematoda</taxon>
        <taxon>Chromadorea</taxon>
        <taxon>Rhabditida</taxon>
        <taxon>Spirurina</taxon>
        <taxon>Ascaridomorpha</taxon>
        <taxon>Ascaridoidea</taxon>
        <taxon>Ascarididae</taxon>
        <taxon>Parascaris</taxon>
    </lineage>
</organism>
<keyword evidence="1" id="KW-1185">Reference proteome</keyword>
<dbReference type="WBParaSite" id="PgR017X_g108_t01">
    <property type="protein sequence ID" value="PgR017X_g108_t01"/>
    <property type="gene ID" value="PgR017X_g108"/>
</dbReference>
<accession>A0A915AYK7</accession>